<reference evidence="2 3" key="1">
    <citation type="submission" date="2017-03" db="EMBL/GenBank/DDBJ databases">
        <title>Genomes of endolithic fungi from Antarctica.</title>
        <authorList>
            <person name="Coleine C."/>
            <person name="Masonjones S."/>
            <person name="Stajich J.E."/>
        </authorList>
    </citation>
    <scope>NUCLEOTIDE SEQUENCE [LARGE SCALE GENOMIC DNA]</scope>
    <source>
        <strain evidence="2 3">CCFEE 5311</strain>
    </source>
</reference>
<dbReference type="InterPro" id="IPR056146">
    <property type="entry name" value="DUF7729"/>
</dbReference>
<dbReference type="EMBL" id="NAJP01000011">
    <property type="protein sequence ID" value="TKA45483.1"/>
    <property type="molecule type" value="Genomic_DNA"/>
</dbReference>
<evidence type="ECO:0000313" key="2">
    <source>
        <dbReference type="EMBL" id="TKA45483.1"/>
    </source>
</evidence>
<dbReference type="PANTHER" id="PTHR39460">
    <property type="entry name" value="EXPRESSED PROTEIN"/>
    <property type="match status" value="1"/>
</dbReference>
<protein>
    <recommendedName>
        <fullName evidence="1">DUF7729 domain-containing protein</fullName>
    </recommendedName>
</protein>
<dbReference type="PANTHER" id="PTHR39460:SF1">
    <property type="entry name" value="C6 TRANSCRIPTION FACTOR"/>
    <property type="match status" value="1"/>
</dbReference>
<comment type="caution">
    <text evidence="2">The sequence shown here is derived from an EMBL/GenBank/DDBJ whole genome shotgun (WGS) entry which is preliminary data.</text>
</comment>
<organism evidence="2 3">
    <name type="scientific">Friedmanniomyces endolithicus</name>
    <dbReference type="NCBI Taxonomy" id="329885"/>
    <lineage>
        <taxon>Eukaryota</taxon>
        <taxon>Fungi</taxon>
        <taxon>Dikarya</taxon>
        <taxon>Ascomycota</taxon>
        <taxon>Pezizomycotina</taxon>
        <taxon>Dothideomycetes</taxon>
        <taxon>Dothideomycetidae</taxon>
        <taxon>Mycosphaerellales</taxon>
        <taxon>Teratosphaeriaceae</taxon>
        <taxon>Friedmanniomyces</taxon>
    </lineage>
</organism>
<proteinExistence type="predicted"/>
<gene>
    <name evidence="2" type="ORF">B0A54_04022</name>
</gene>
<accession>A0A4U0V9Z9</accession>
<evidence type="ECO:0000313" key="3">
    <source>
        <dbReference type="Proteomes" id="UP000310066"/>
    </source>
</evidence>
<dbReference type="OrthoDB" id="2564812at2759"/>
<feature type="domain" description="DUF7729" evidence="1">
    <location>
        <begin position="17"/>
        <end position="180"/>
    </location>
</feature>
<dbReference type="Proteomes" id="UP000310066">
    <property type="component" value="Unassembled WGS sequence"/>
</dbReference>
<dbReference type="AlphaFoldDB" id="A0A4U0V9Z9"/>
<sequence length="210" mass="22103">MSLRQTPTQRQLTVDPQTSNGFFATAKSKVLLSQTLDVSCKANFTICAPLMASLAQQLQLPANCASDFAMQNPTVLQAYNGLIAYPPLYHAGCLTDTGGQYCVANAMTNASSPTSSYIYYLPLGLQLPNGTKPACNMCLQNTMAIFATAAGNSSVPLSGDYTSAAQQVDAGCGTQFAEASVENGSSSSLLGSRSLYGFLMMGFLVTWLLA</sequence>
<name>A0A4U0V9Z9_9PEZI</name>
<evidence type="ECO:0000259" key="1">
    <source>
        <dbReference type="Pfam" id="PF24855"/>
    </source>
</evidence>
<dbReference type="Pfam" id="PF24855">
    <property type="entry name" value="DUF7729"/>
    <property type="match status" value="1"/>
</dbReference>